<dbReference type="EMBL" id="CP001358">
    <property type="protein sequence ID" value="ACL48136.1"/>
    <property type="molecule type" value="Genomic_DNA"/>
</dbReference>
<accession>B8J2Z9</accession>
<dbReference type="HOGENOM" id="CLU_007946_15_13_7"/>
<name>B8J2Z9_DESDA</name>
<feature type="transmembrane region" description="Helical" evidence="6">
    <location>
        <begin position="434"/>
        <end position="450"/>
    </location>
</feature>
<feature type="transmembrane region" description="Helical" evidence="6">
    <location>
        <begin position="293"/>
        <end position="319"/>
    </location>
</feature>
<keyword evidence="3 6" id="KW-0812">Transmembrane</keyword>
<feature type="transmembrane region" description="Helical" evidence="6">
    <location>
        <begin position="172"/>
        <end position="190"/>
    </location>
</feature>
<dbReference type="STRING" id="525146.Ddes_0221"/>
<dbReference type="PIRSF" id="PIRSF006060">
    <property type="entry name" value="AA_transporter"/>
    <property type="match status" value="1"/>
</dbReference>
<protein>
    <submittedName>
        <fullName evidence="7">Amino acid permease-associated region</fullName>
    </submittedName>
</protein>
<evidence type="ECO:0000256" key="2">
    <source>
        <dbReference type="ARBA" id="ARBA00022475"/>
    </source>
</evidence>
<feature type="transmembrane region" description="Helical" evidence="6">
    <location>
        <begin position="103"/>
        <end position="124"/>
    </location>
</feature>
<dbReference type="PANTHER" id="PTHR42770:SF7">
    <property type="entry name" value="MEMBRANE PROTEIN"/>
    <property type="match status" value="1"/>
</dbReference>
<dbReference type="KEGG" id="dds:Ddes_0221"/>
<keyword evidence="5 6" id="KW-0472">Membrane</keyword>
<dbReference type="eggNOG" id="COG0531">
    <property type="taxonomic scope" value="Bacteria"/>
</dbReference>
<dbReference type="GO" id="GO:0005886">
    <property type="term" value="C:plasma membrane"/>
    <property type="evidence" value="ECO:0007669"/>
    <property type="project" value="UniProtKB-SubCell"/>
</dbReference>
<reference evidence="7" key="1">
    <citation type="submission" date="2009-01" db="EMBL/GenBank/DDBJ databases">
        <title>Complete sequence of Desulfovibrio desulfuricans subsp. desulfuricans str. ATCC 27774.</title>
        <authorList>
            <consortium name="US DOE Joint Genome Institute"/>
            <person name="Lucas S."/>
            <person name="Copeland A."/>
            <person name="Lapidus A."/>
            <person name="Glavina del Rio T."/>
            <person name="Tice H."/>
            <person name="Bruce D."/>
            <person name="Goodwin L."/>
            <person name="Pitluck S."/>
            <person name="Sims D."/>
            <person name="Lu M."/>
            <person name="Kiss H."/>
            <person name="Meineke L."/>
            <person name="Brettin T."/>
            <person name="Detter J.C."/>
            <person name="Han C."/>
            <person name="Larimer F."/>
            <person name="Land M."/>
            <person name="Hauser L."/>
            <person name="Kyrpides N."/>
            <person name="Ovchinnikova G."/>
            <person name="Hazen T.C."/>
        </authorList>
    </citation>
    <scope>NUCLEOTIDE SEQUENCE [LARGE SCALE GENOMIC DNA]</scope>
    <source>
        <strain evidence="7">ATCC 27774</strain>
    </source>
</reference>
<dbReference type="GO" id="GO:0022857">
    <property type="term" value="F:transmembrane transporter activity"/>
    <property type="evidence" value="ECO:0007669"/>
    <property type="project" value="InterPro"/>
</dbReference>
<feature type="transmembrane region" description="Helical" evidence="6">
    <location>
        <begin position="139"/>
        <end position="160"/>
    </location>
</feature>
<evidence type="ECO:0000256" key="4">
    <source>
        <dbReference type="ARBA" id="ARBA00022989"/>
    </source>
</evidence>
<dbReference type="AlphaFoldDB" id="B8J2Z9"/>
<evidence type="ECO:0000256" key="3">
    <source>
        <dbReference type="ARBA" id="ARBA00022692"/>
    </source>
</evidence>
<evidence type="ECO:0000256" key="1">
    <source>
        <dbReference type="ARBA" id="ARBA00004651"/>
    </source>
</evidence>
<dbReference type="Gene3D" id="1.20.1740.10">
    <property type="entry name" value="Amino acid/polyamine transporter I"/>
    <property type="match status" value="1"/>
</dbReference>
<feature type="transmembrane region" description="Helical" evidence="6">
    <location>
        <begin position="375"/>
        <end position="395"/>
    </location>
</feature>
<dbReference type="PANTHER" id="PTHR42770">
    <property type="entry name" value="AMINO ACID TRANSPORTER-RELATED"/>
    <property type="match status" value="1"/>
</dbReference>
<feature type="transmembrane region" description="Helical" evidence="6">
    <location>
        <begin position="74"/>
        <end position="96"/>
    </location>
</feature>
<feature type="transmembrane region" description="Helical" evidence="6">
    <location>
        <begin position="210"/>
        <end position="228"/>
    </location>
</feature>
<gene>
    <name evidence="7" type="ordered locus">Ddes_0221</name>
</gene>
<keyword evidence="4 6" id="KW-1133">Transmembrane helix</keyword>
<feature type="transmembrane region" description="Helical" evidence="6">
    <location>
        <begin position="18"/>
        <end position="36"/>
    </location>
</feature>
<organism evidence="7">
    <name type="scientific">Desulfovibrio desulfuricans (strain ATCC 27774 / DSM 6949 / MB)</name>
    <dbReference type="NCBI Taxonomy" id="525146"/>
    <lineage>
        <taxon>Bacteria</taxon>
        <taxon>Pseudomonadati</taxon>
        <taxon>Thermodesulfobacteriota</taxon>
        <taxon>Desulfovibrionia</taxon>
        <taxon>Desulfovibrionales</taxon>
        <taxon>Desulfovibrionaceae</taxon>
        <taxon>Desulfovibrio</taxon>
    </lineage>
</organism>
<feature type="transmembrane region" description="Helical" evidence="6">
    <location>
        <begin position="350"/>
        <end position="369"/>
    </location>
</feature>
<evidence type="ECO:0000256" key="6">
    <source>
        <dbReference type="SAM" id="Phobius"/>
    </source>
</evidence>
<comment type="subcellular location">
    <subcellularLocation>
        <location evidence="1">Cell membrane</location>
        <topology evidence="1">Multi-pass membrane protein</topology>
    </subcellularLocation>
</comment>
<evidence type="ECO:0000256" key="5">
    <source>
        <dbReference type="ARBA" id="ARBA00023136"/>
    </source>
</evidence>
<sequence>MSQVHESRPVLEKNMSPLSIWALAFGAIIGWGAFIMPGLRFLPGSGPIGACIGFVCGGLLLMFIAVSYGKVVGLYPVAGGVFAFAYAAFGPGLAFVGGWALLLGYLCIIALNGTAIVLLTRFLIPGVLELGYMYSIAEWKIYFGELLFLEAVLALFWYLNYRGADVVSKVQVVLAVILAIGVLALLVGAIVSPTSQWQNIEPWFAQDKSVIASIAAVTAIAPWLFVGFDTIPQAAEEFNFSAKTGVRLMLLSIVCGIVTYSIITLAVAAVIPYQELLALNPVWHTGYTVSLSLGKVGSIVLALAVLSAILTGINGFFIASSRLMFSMGRAHILPVWFSSLHKTHKTPHNALNFTLVVVAIAPFFGREVLSWVVDMSSIGTIVAYFFASASAFVIMRKHEDNCNISGILGCMASLVCLGLLTLPMSPACIGPESWHVLVAWFILGVFFYIVRYKAVHAISEEERTYMILGESDLKEHIAQRAASKPDQLAA</sequence>
<keyword evidence="2" id="KW-1003">Cell membrane</keyword>
<feature type="transmembrane region" description="Helical" evidence="6">
    <location>
        <begin position="402"/>
        <end position="422"/>
    </location>
</feature>
<dbReference type="InterPro" id="IPR050367">
    <property type="entry name" value="APC_superfamily"/>
</dbReference>
<dbReference type="InterPro" id="IPR002293">
    <property type="entry name" value="AA/rel_permease1"/>
</dbReference>
<feature type="transmembrane region" description="Helical" evidence="6">
    <location>
        <begin position="248"/>
        <end position="273"/>
    </location>
</feature>
<feature type="transmembrane region" description="Helical" evidence="6">
    <location>
        <begin position="48"/>
        <end position="68"/>
    </location>
</feature>
<dbReference type="Pfam" id="PF13520">
    <property type="entry name" value="AA_permease_2"/>
    <property type="match status" value="1"/>
</dbReference>
<proteinExistence type="predicted"/>
<evidence type="ECO:0000313" key="7">
    <source>
        <dbReference type="EMBL" id="ACL48136.1"/>
    </source>
</evidence>